<reference evidence="3 4" key="1">
    <citation type="submission" date="2024-04" db="EMBL/GenBank/DDBJ databases">
        <title>Tritrichomonas musculus Genome.</title>
        <authorList>
            <person name="Alves-Ferreira E."/>
            <person name="Grigg M."/>
            <person name="Lorenzi H."/>
            <person name="Galac M."/>
        </authorList>
    </citation>
    <scope>NUCLEOTIDE SEQUENCE [LARGE SCALE GENOMIC DNA]</scope>
    <source>
        <strain evidence="3 4">EAF2021</strain>
    </source>
</reference>
<evidence type="ECO:0000256" key="1">
    <source>
        <dbReference type="ARBA" id="ARBA00022737"/>
    </source>
</evidence>
<evidence type="ECO:0000256" key="2">
    <source>
        <dbReference type="ARBA" id="ARBA00023043"/>
    </source>
</evidence>
<dbReference type="Pfam" id="PF00023">
    <property type="entry name" value="Ank"/>
    <property type="match status" value="1"/>
</dbReference>
<evidence type="ECO:0000313" key="3">
    <source>
        <dbReference type="EMBL" id="KAK8867186.1"/>
    </source>
</evidence>
<comment type="caution">
    <text evidence="3">The sequence shown here is derived from an EMBL/GenBank/DDBJ whole genome shotgun (WGS) entry which is preliminary data.</text>
</comment>
<accession>A0ABR2IQK3</accession>
<dbReference type="EMBL" id="JAPFFF010000015">
    <property type="protein sequence ID" value="KAK8867186.1"/>
    <property type="molecule type" value="Genomic_DNA"/>
</dbReference>
<dbReference type="Proteomes" id="UP001470230">
    <property type="component" value="Unassembled WGS sequence"/>
</dbReference>
<keyword evidence="2" id="KW-0040">ANK repeat</keyword>
<keyword evidence="1" id="KW-0677">Repeat</keyword>
<evidence type="ECO:0000313" key="4">
    <source>
        <dbReference type="Proteomes" id="UP001470230"/>
    </source>
</evidence>
<dbReference type="PANTHER" id="PTHR24198:SF165">
    <property type="entry name" value="ANKYRIN REPEAT-CONTAINING PROTEIN-RELATED"/>
    <property type="match status" value="1"/>
</dbReference>
<evidence type="ECO:0008006" key="5">
    <source>
        <dbReference type="Google" id="ProtNLM"/>
    </source>
</evidence>
<gene>
    <name evidence="3" type="ORF">M9Y10_010162</name>
</gene>
<dbReference type="SUPFAM" id="SSF48403">
    <property type="entry name" value="Ankyrin repeat"/>
    <property type="match status" value="1"/>
</dbReference>
<protein>
    <recommendedName>
        <fullName evidence="5">Ankyrin repeat protein</fullName>
    </recommendedName>
</protein>
<dbReference type="Gene3D" id="1.25.40.20">
    <property type="entry name" value="Ankyrin repeat-containing domain"/>
    <property type="match status" value="2"/>
</dbReference>
<dbReference type="PANTHER" id="PTHR24198">
    <property type="entry name" value="ANKYRIN REPEAT AND PROTEIN KINASE DOMAIN-CONTAINING PROTEIN"/>
    <property type="match status" value="1"/>
</dbReference>
<dbReference type="SMART" id="SM00248">
    <property type="entry name" value="ANK"/>
    <property type="match status" value="3"/>
</dbReference>
<sequence length="166" mass="19556">MSYSISKKKIEKTALHTAVLNRNINIIKICLEDPNIDINIPYIEYFISRESKFEELFQKDKQDEIQMQRTALYLAVVENDIDIVHLLLNHPKIDINVKSVLMPEPFLSIQSRTVLHEAVQKKQIEIIKLLLQQQEIDVKALDENQKKPIDYTKDEKIKELFKNIQK</sequence>
<name>A0ABR2IQK3_9EUKA</name>
<dbReference type="Pfam" id="PF12796">
    <property type="entry name" value="Ank_2"/>
    <property type="match status" value="1"/>
</dbReference>
<proteinExistence type="predicted"/>
<keyword evidence="4" id="KW-1185">Reference proteome</keyword>
<organism evidence="3 4">
    <name type="scientific">Tritrichomonas musculus</name>
    <dbReference type="NCBI Taxonomy" id="1915356"/>
    <lineage>
        <taxon>Eukaryota</taxon>
        <taxon>Metamonada</taxon>
        <taxon>Parabasalia</taxon>
        <taxon>Tritrichomonadida</taxon>
        <taxon>Tritrichomonadidae</taxon>
        <taxon>Tritrichomonas</taxon>
    </lineage>
</organism>
<dbReference type="InterPro" id="IPR002110">
    <property type="entry name" value="Ankyrin_rpt"/>
</dbReference>
<dbReference type="InterPro" id="IPR036770">
    <property type="entry name" value="Ankyrin_rpt-contain_sf"/>
</dbReference>